<reference evidence="2" key="2">
    <citation type="journal article" date="2023" name="IMA Fungus">
        <title>Comparative genomic study of the Penicillium genus elucidates a diverse pangenome and 15 lateral gene transfer events.</title>
        <authorList>
            <person name="Petersen C."/>
            <person name="Sorensen T."/>
            <person name="Nielsen M.R."/>
            <person name="Sondergaard T.E."/>
            <person name="Sorensen J.L."/>
            <person name="Fitzpatrick D.A."/>
            <person name="Frisvad J.C."/>
            <person name="Nielsen K.L."/>
        </authorList>
    </citation>
    <scope>NUCLEOTIDE SEQUENCE</scope>
    <source>
        <strain evidence="2">IBT 35675</strain>
    </source>
</reference>
<sequence>MPMNCCRYIYCTSDILITCQSTCNVGLVPAPAANWRDQPPFAPGANWRVVPRPRRRGRTPGLEPADTHTSSRASPRPDSPIAVHPRNPPPSPPPNTPRPPTGDLAPPAPQGFPGPHPRTRVAILGSNALGETAEGYTVGQMYEESNPWGQGQRRRGSPCQRLPAANILDPPGSLSSYIISTE</sequence>
<dbReference type="AlphaFoldDB" id="A0A9W9USS5"/>
<evidence type="ECO:0000313" key="3">
    <source>
        <dbReference type="Proteomes" id="UP001148299"/>
    </source>
</evidence>
<accession>A0A9W9USS5</accession>
<dbReference type="EMBL" id="JAPZBR010000005">
    <property type="protein sequence ID" value="KAJ5353441.1"/>
    <property type="molecule type" value="Genomic_DNA"/>
</dbReference>
<feature type="compositionally biased region" description="Pro residues" evidence="1">
    <location>
        <begin position="86"/>
        <end position="116"/>
    </location>
</feature>
<comment type="caution">
    <text evidence="2">The sequence shown here is derived from an EMBL/GenBank/DDBJ whole genome shotgun (WGS) entry which is preliminary data.</text>
</comment>
<keyword evidence="3" id="KW-1185">Reference proteome</keyword>
<dbReference type="Proteomes" id="UP001148299">
    <property type="component" value="Unassembled WGS sequence"/>
</dbReference>
<evidence type="ECO:0000256" key="1">
    <source>
        <dbReference type="SAM" id="MobiDB-lite"/>
    </source>
</evidence>
<feature type="region of interest" description="Disordered" evidence="1">
    <location>
        <begin position="33"/>
        <end position="120"/>
    </location>
</feature>
<organism evidence="2 3">
    <name type="scientific">Penicillium brevicompactum</name>
    <dbReference type="NCBI Taxonomy" id="5074"/>
    <lineage>
        <taxon>Eukaryota</taxon>
        <taxon>Fungi</taxon>
        <taxon>Dikarya</taxon>
        <taxon>Ascomycota</taxon>
        <taxon>Pezizomycotina</taxon>
        <taxon>Eurotiomycetes</taxon>
        <taxon>Eurotiomycetidae</taxon>
        <taxon>Eurotiales</taxon>
        <taxon>Aspergillaceae</taxon>
        <taxon>Penicillium</taxon>
    </lineage>
</organism>
<feature type="region of interest" description="Disordered" evidence="1">
    <location>
        <begin position="142"/>
        <end position="182"/>
    </location>
</feature>
<reference evidence="2" key="1">
    <citation type="submission" date="2022-12" db="EMBL/GenBank/DDBJ databases">
        <authorList>
            <person name="Petersen C."/>
        </authorList>
    </citation>
    <scope>NUCLEOTIDE SEQUENCE</scope>
    <source>
        <strain evidence="2">IBT 35675</strain>
    </source>
</reference>
<feature type="compositionally biased region" description="Polar residues" evidence="1">
    <location>
        <begin position="173"/>
        <end position="182"/>
    </location>
</feature>
<protein>
    <submittedName>
        <fullName evidence="2">Uncharacterized protein</fullName>
    </submittedName>
</protein>
<evidence type="ECO:0000313" key="2">
    <source>
        <dbReference type="EMBL" id="KAJ5353441.1"/>
    </source>
</evidence>
<name>A0A9W9USS5_PENBR</name>
<gene>
    <name evidence="2" type="ORF">N7541_006005</name>
</gene>
<proteinExistence type="predicted"/>